<evidence type="ECO:0000313" key="1">
    <source>
        <dbReference type="EMBL" id="TFK65673.1"/>
    </source>
</evidence>
<name>A0ACD3AIE8_9AGAR</name>
<dbReference type="EMBL" id="ML208429">
    <property type="protein sequence ID" value="TFK65673.1"/>
    <property type="molecule type" value="Genomic_DNA"/>
</dbReference>
<gene>
    <name evidence="1" type="ORF">BDN72DRAFT_773013</name>
</gene>
<dbReference type="Proteomes" id="UP000308600">
    <property type="component" value="Unassembled WGS sequence"/>
</dbReference>
<reference evidence="1 2" key="1">
    <citation type="journal article" date="2019" name="Nat. Ecol. Evol.">
        <title>Megaphylogeny resolves global patterns of mushroom evolution.</title>
        <authorList>
            <person name="Varga T."/>
            <person name="Krizsan K."/>
            <person name="Foldi C."/>
            <person name="Dima B."/>
            <person name="Sanchez-Garcia M."/>
            <person name="Sanchez-Ramirez S."/>
            <person name="Szollosi G.J."/>
            <person name="Szarkandi J.G."/>
            <person name="Papp V."/>
            <person name="Albert L."/>
            <person name="Andreopoulos W."/>
            <person name="Angelini C."/>
            <person name="Antonin V."/>
            <person name="Barry K.W."/>
            <person name="Bougher N.L."/>
            <person name="Buchanan P."/>
            <person name="Buyck B."/>
            <person name="Bense V."/>
            <person name="Catcheside P."/>
            <person name="Chovatia M."/>
            <person name="Cooper J."/>
            <person name="Damon W."/>
            <person name="Desjardin D."/>
            <person name="Finy P."/>
            <person name="Geml J."/>
            <person name="Haridas S."/>
            <person name="Hughes K."/>
            <person name="Justo A."/>
            <person name="Karasinski D."/>
            <person name="Kautmanova I."/>
            <person name="Kiss B."/>
            <person name="Kocsube S."/>
            <person name="Kotiranta H."/>
            <person name="LaButti K.M."/>
            <person name="Lechner B.E."/>
            <person name="Liimatainen K."/>
            <person name="Lipzen A."/>
            <person name="Lukacs Z."/>
            <person name="Mihaltcheva S."/>
            <person name="Morgado L.N."/>
            <person name="Niskanen T."/>
            <person name="Noordeloos M.E."/>
            <person name="Ohm R.A."/>
            <person name="Ortiz-Santana B."/>
            <person name="Ovrebo C."/>
            <person name="Racz N."/>
            <person name="Riley R."/>
            <person name="Savchenko A."/>
            <person name="Shiryaev A."/>
            <person name="Soop K."/>
            <person name="Spirin V."/>
            <person name="Szebenyi C."/>
            <person name="Tomsovsky M."/>
            <person name="Tulloss R.E."/>
            <person name="Uehling J."/>
            <person name="Grigoriev I.V."/>
            <person name="Vagvolgyi C."/>
            <person name="Papp T."/>
            <person name="Martin F.M."/>
            <person name="Miettinen O."/>
            <person name="Hibbett D.S."/>
            <person name="Nagy L.G."/>
        </authorList>
    </citation>
    <scope>NUCLEOTIDE SEQUENCE [LARGE SCALE GENOMIC DNA]</scope>
    <source>
        <strain evidence="1 2">NL-1719</strain>
    </source>
</reference>
<accession>A0ACD3AIE8</accession>
<protein>
    <submittedName>
        <fullName evidence="1">N-acetylmuramic acid 6-phosphate</fullName>
    </submittedName>
</protein>
<sequence>MVGNATLDSINIPLGSLQTEAANPDTAEIDVISTEAMCRIMNQQDMNVPLAVGRCIPKISRIIDVISERMRDGGRLVYIGAGTSGRLGVLDASEIPPTFSAPSSQFIGIIAGGDSALRKSIEGAEDSSILPIDALSALSPPLTPLDTLIGIASSGRTPYVLAGMKYAKDALDMLTIGIACVDRSEMRMKGCCGVKEDGSLAKPVNDEDCAIECVVGPEIVAGSTRMKAGTATKLILNMISTGIMIKLGKTYGNMMIDVKSSNNKLADRARRIFQAVVDSTPSSFSESAPKRFTPTEIDELIKLCDGSVKTAIVVAKLNCSIEHAKELLTQADGVLKKVLLSAEGNNGHGSEGENIPGKSGLFLCIDAGGSRCKAVIASKDGIVARSEGGPCNLLSCSFLAPWAIVLTYFYRVS</sequence>
<evidence type="ECO:0000313" key="2">
    <source>
        <dbReference type="Proteomes" id="UP000308600"/>
    </source>
</evidence>
<proteinExistence type="predicted"/>
<keyword evidence="2" id="KW-1185">Reference proteome</keyword>
<organism evidence="1 2">
    <name type="scientific">Pluteus cervinus</name>
    <dbReference type="NCBI Taxonomy" id="181527"/>
    <lineage>
        <taxon>Eukaryota</taxon>
        <taxon>Fungi</taxon>
        <taxon>Dikarya</taxon>
        <taxon>Basidiomycota</taxon>
        <taxon>Agaricomycotina</taxon>
        <taxon>Agaricomycetes</taxon>
        <taxon>Agaricomycetidae</taxon>
        <taxon>Agaricales</taxon>
        <taxon>Pluteineae</taxon>
        <taxon>Pluteaceae</taxon>
        <taxon>Pluteus</taxon>
    </lineage>
</organism>